<accession>A0A401IPQ7</accession>
<dbReference type="Pfam" id="PF22191">
    <property type="entry name" value="IBR_1"/>
    <property type="match status" value="1"/>
</dbReference>
<dbReference type="CDD" id="cd20336">
    <property type="entry name" value="Rcat_RBR"/>
    <property type="match status" value="1"/>
</dbReference>
<evidence type="ECO:0000313" key="1">
    <source>
        <dbReference type="EMBL" id="GBG35581.1"/>
    </source>
</evidence>
<dbReference type="EMBL" id="BFCG01000003">
    <property type="protein sequence ID" value="GBG35581.1"/>
    <property type="molecule type" value="Genomic_DNA"/>
</dbReference>
<protein>
    <submittedName>
        <fullName evidence="1">Wsv166-like protein</fullName>
    </submittedName>
</protein>
<comment type="caution">
    <text evidence="1">The sequence shown here is derived from an EMBL/GenBank/DDBJ whole genome shotgun (WGS) entry which is preliminary data.</text>
</comment>
<sequence length="999" mass="113150">MEGSTWEAMSIVNNTTIVVRILSSHRLSRPTKLLRGTYEQAVETSNNDHGFEKLLNFCSKPDVASNSVALLKEVAKYVRTMMAMKKMPFRYIDNNNRFVDNLKNCPHYSDIVDKLYGGIFSCHNKKATEQDVNDDADKETTEIITDVDLLCVFVVLIALRRKPPSEKESVIREKLFNLILESLKTMNNIYGDRWENWPFTRLAGGNKTRDERTFDALCGLDFRDGRENNWTSVTKAYIEYSIEYINTNGSDEGNIGGENRVYVGRPVYDMFQLLPPETHELLFGKKLANVLRLCYNYSVSNMPYVLASDTHPVIADKFPPIVPSGCSEHLPLLSTNNMTLVSRHAIPSARKLGIYLLNRGESPLLTSPHQDLGRGVAECMVYSSINDEQATIVCPESEIRCLDEHISRLFMRNTEEEHCGLCDRTLNFEPIFEYGANESTFDYFPLHAFMDTYEAVDNNCSASLCPDCVIRFMLLTYEKVSTGGVAISDAFRCPCCNEYMINWLGRGSEVSTLCKRLLLLSNNSSTEEEEEKELIDNLMKRVETCFSSLEMLQNDFMNTALSPFDFLPSRESKFFISKSTLRPPVRRYKLTEGSISNRYSLNCVQCVSPLCCDRPDEYLDVETLDVVPALTTPEDDDPDDELDDGPGTHRWPAKLSCGFVSFNASQDDSKEIETCAQAIALLGRIPKKKRGWYTESPEGKAVVALANWYKKNQPPENMQQLLTAVSSVFKTKDCFCTKVTHHPFVGQDRMIGVVSQITVSEDPLVAAYFKLQNKNNYSLIMDYAGSFTRNLVSECLLQMPECVYHRASSFVLNFADPRIINGKRPDEATKMDYVQSLNITRRNAATEAAAAAASISYTPKQERTVEWVVEKGGEQVKTVTCFNCKTPAIKKGGCVIMTCGICHELYCWLCEKPIRGEDSVHTITEHGLLYCTSAVTRKAFEEIYNVELATLQLHRLGLMDDNTYLEAYVMEDGFTFDVSTNRASRHEKLQQEPESNEHY</sequence>
<dbReference type="SUPFAM" id="SSF57850">
    <property type="entry name" value="RING/U-box"/>
    <property type="match status" value="1"/>
</dbReference>
<dbReference type="Gene3D" id="1.20.120.1750">
    <property type="match status" value="1"/>
</dbReference>
<organism evidence="1">
    <name type="scientific">Sesarmops intermedium nimavirus</name>
    <dbReference type="NCBI Taxonomy" id="2133796"/>
    <lineage>
        <taxon>Viruses</taxon>
        <taxon>Viruses incertae sedis</taxon>
        <taxon>Naldaviricetes</taxon>
        <taxon>Nimaviridae</taxon>
    </lineage>
</organism>
<reference evidence="1" key="1">
    <citation type="journal article" date="2018" name="J. Virol.">
        <title>Crustacean Genome Exploration Reveals the Evolutionary Origin of White Spot Syndrome Virus.</title>
        <authorList>
            <person name="Kawato S."/>
            <person name="Shitara A."/>
            <person name="Wang Y."/>
            <person name="Nozaki R."/>
            <person name="Kondo H."/>
            <person name="Hirono I."/>
        </authorList>
    </citation>
    <scope>NUCLEOTIDE SEQUENCE</scope>
    <source>
        <strain evidence="1">Kochi-1</strain>
    </source>
</reference>
<name>A0A401IPQ7_9VIRU</name>
<proteinExistence type="predicted"/>